<dbReference type="AlphaFoldDB" id="A0A2N8PXL8"/>
<evidence type="ECO:0000313" key="2">
    <source>
        <dbReference type="EMBL" id="MDT2400879.1"/>
    </source>
</evidence>
<evidence type="ECO:0000313" key="3">
    <source>
        <dbReference type="Proteomes" id="UP001260773"/>
    </source>
</evidence>
<dbReference type="Proteomes" id="UP001260773">
    <property type="component" value="Unassembled WGS sequence"/>
</dbReference>
<dbReference type="Gene3D" id="1.10.10.2910">
    <property type="match status" value="1"/>
</dbReference>
<sequence>MLEDLKGNRLSLINLVVNQFLLKENIEPEEYTFSDFISSYIKKNRIKIISEIPVIDEEFFLGVTVRSKKSICIFLNPDVYKRRFNFSTCHEIIHCIFDMNMKKRTQKFFNVDNNPSFYNEEEWILEKLANGAAGVIMIPDIKLVKYMKTNKSFRLISDECQISQQALYNRFVDFGIYSCGMRELTAVRATKNLQNYGDRSLFRMYLTGVHSTKEKQIIYDYENSI</sequence>
<organism evidence="2 3">
    <name type="scientific">Enterococcus avium</name>
    <name type="common">Streptococcus avium</name>
    <dbReference type="NCBI Taxonomy" id="33945"/>
    <lineage>
        <taxon>Bacteria</taxon>
        <taxon>Bacillati</taxon>
        <taxon>Bacillota</taxon>
        <taxon>Bacilli</taxon>
        <taxon>Lactobacillales</taxon>
        <taxon>Enterococcaceae</taxon>
        <taxon>Enterococcus</taxon>
    </lineage>
</organism>
<comment type="caution">
    <text evidence="2">The sequence shown here is derived from an EMBL/GenBank/DDBJ whole genome shotgun (WGS) entry which is preliminary data.</text>
</comment>
<dbReference type="EMBL" id="JARPWH010000001">
    <property type="protein sequence ID" value="MDT2400879.1"/>
    <property type="molecule type" value="Genomic_DNA"/>
</dbReference>
<proteinExistence type="predicted"/>
<protein>
    <submittedName>
        <fullName evidence="2">ImmA/IrrE family metallo-endopeptidase</fullName>
    </submittedName>
</protein>
<accession>A0A2N8PXL8</accession>
<dbReference type="Pfam" id="PF06114">
    <property type="entry name" value="Peptidase_M78"/>
    <property type="match status" value="1"/>
</dbReference>
<reference evidence="2" key="1">
    <citation type="submission" date="2023-03" db="EMBL/GenBank/DDBJ databases">
        <authorList>
            <person name="Shen W."/>
            <person name="Cai J."/>
        </authorList>
    </citation>
    <scope>NUCLEOTIDE SEQUENCE</scope>
    <source>
        <strain evidence="2">P33-2</strain>
    </source>
</reference>
<feature type="domain" description="IrrE N-terminal-like" evidence="1">
    <location>
        <begin position="72"/>
        <end position="170"/>
    </location>
</feature>
<gene>
    <name evidence="2" type="ORF">P7D43_00725</name>
</gene>
<evidence type="ECO:0000259" key="1">
    <source>
        <dbReference type="Pfam" id="PF06114"/>
    </source>
</evidence>
<name>A0A2N8PXL8_ENTAV</name>
<dbReference type="InterPro" id="IPR010359">
    <property type="entry name" value="IrrE_HExxH"/>
</dbReference>
<dbReference type="RefSeq" id="WP_070621421.1">
    <property type="nucleotide sequence ID" value="NZ_CAKOCJ010000012.1"/>
</dbReference>